<name>A0A194XNJ1_MOLSC</name>
<keyword evidence="2" id="KW-0285">Flavoprotein</keyword>
<dbReference type="GO" id="GO:0071949">
    <property type="term" value="F:FAD binding"/>
    <property type="evidence" value="ECO:0007669"/>
    <property type="project" value="InterPro"/>
</dbReference>
<evidence type="ECO:0000256" key="1">
    <source>
        <dbReference type="ARBA" id="ARBA00005466"/>
    </source>
</evidence>
<keyword evidence="5" id="KW-0732">Signal</keyword>
<feature type="domain" description="FAD-binding PCMH-type" evidence="6">
    <location>
        <begin position="53"/>
        <end position="227"/>
    </location>
</feature>
<evidence type="ECO:0000256" key="2">
    <source>
        <dbReference type="ARBA" id="ARBA00022630"/>
    </source>
</evidence>
<dbReference type="PROSITE" id="PS51387">
    <property type="entry name" value="FAD_PCMH"/>
    <property type="match status" value="1"/>
</dbReference>
<evidence type="ECO:0000256" key="4">
    <source>
        <dbReference type="ARBA" id="ARBA00023002"/>
    </source>
</evidence>
<dbReference type="GO" id="GO:0016491">
    <property type="term" value="F:oxidoreductase activity"/>
    <property type="evidence" value="ECO:0007669"/>
    <property type="project" value="UniProtKB-KW"/>
</dbReference>
<dbReference type="Pfam" id="PF08031">
    <property type="entry name" value="BBE"/>
    <property type="match status" value="1"/>
</dbReference>
<dbReference type="Pfam" id="PF01565">
    <property type="entry name" value="FAD_binding_4"/>
    <property type="match status" value="1"/>
</dbReference>
<dbReference type="OrthoDB" id="407275at2759"/>
<feature type="signal peptide" evidence="5">
    <location>
        <begin position="1"/>
        <end position="19"/>
    </location>
</feature>
<sequence length="501" mass="53924">MSILVSKFCFGILFAAAYAQATSVLDCLDANKVPYVTSSSTDWTAYQIPFNLRLPFEPAVITVPENEAQVSASITCAAAASLKVQAKGGGHSYASFSSGGQNGSLIIEMENFAEITVDPTTFIVKIGAGQRLGNIATEIYAQGKRAMPHGTCAGVGIAGHALHGGYGYDSRKWGLALDHVVGLDVVLADGTSVYTNATTNPDLFWAMRGAGDSFGIATNFYMQTEAAPESVLYFVADLSASLSSAENAATGFEVLQNWSFTSPDLTPNITFGTYADFTKSFIIRGWCMDCDEAVFTKSVFPGMLAGFPGYVPTVQNLDWITALVDLAGENLTQPLGHLYTEHDTFYAKSVVSKEAEPLSHASLVSYWNYLIANLGNKQWFSIINLYGAPGSLINAVSPDESAYSDRDSLWVFQNYGYTGTEPWDPTITPLIDGMNNATIVPQPDGDFGAYLNYVDPDLSPAEAHLEYYGASTYDKLLGLKAKFDPGFVFWNPQAIGTSMAL</sequence>
<evidence type="ECO:0000313" key="7">
    <source>
        <dbReference type="EMBL" id="KUJ21674.1"/>
    </source>
</evidence>
<accession>A0A194XNJ1</accession>
<dbReference type="InterPro" id="IPR036318">
    <property type="entry name" value="FAD-bd_PCMH-like_sf"/>
</dbReference>
<reference evidence="7 8" key="1">
    <citation type="submission" date="2015-10" db="EMBL/GenBank/DDBJ databases">
        <title>Full genome of DAOMC 229536 Phialocephala scopiformis, a fungal endophyte of spruce producing the potent anti-insectan compound rugulosin.</title>
        <authorList>
            <consortium name="DOE Joint Genome Institute"/>
            <person name="Walker A.K."/>
            <person name="Frasz S.L."/>
            <person name="Seifert K.A."/>
            <person name="Miller J.D."/>
            <person name="Mondo S.J."/>
            <person name="Labutti K."/>
            <person name="Lipzen A."/>
            <person name="Dockter R."/>
            <person name="Kennedy M."/>
            <person name="Grigoriev I.V."/>
            <person name="Spatafora J.W."/>
        </authorList>
    </citation>
    <scope>NUCLEOTIDE SEQUENCE [LARGE SCALE GENOMIC DNA]</scope>
    <source>
        <strain evidence="7 8">CBS 120377</strain>
    </source>
</reference>
<evidence type="ECO:0000256" key="3">
    <source>
        <dbReference type="ARBA" id="ARBA00022827"/>
    </source>
</evidence>
<gene>
    <name evidence="7" type="ORF">LY89DRAFT_608078</name>
</gene>
<keyword evidence="8" id="KW-1185">Reference proteome</keyword>
<dbReference type="RefSeq" id="XP_018076029.1">
    <property type="nucleotide sequence ID" value="XM_018210483.1"/>
</dbReference>
<dbReference type="Proteomes" id="UP000070700">
    <property type="component" value="Unassembled WGS sequence"/>
</dbReference>
<evidence type="ECO:0000259" key="6">
    <source>
        <dbReference type="PROSITE" id="PS51387"/>
    </source>
</evidence>
<feature type="chain" id="PRO_5008268446" evidence="5">
    <location>
        <begin position="20"/>
        <end position="501"/>
    </location>
</feature>
<protein>
    <submittedName>
        <fullName evidence="7">Glucooligosaccharide oxidase-like protein</fullName>
    </submittedName>
</protein>
<dbReference type="Gene3D" id="3.40.462.20">
    <property type="match status" value="1"/>
</dbReference>
<dbReference type="InterPro" id="IPR006094">
    <property type="entry name" value="Oxid_FAD_bind_N"/>
</dbReference>
<evidence type="ECO:0000313" key="8">
    <source>
        <dbReference type="Proteomes" id="UP000070700"/>
    </source>
</evidence>
<dbReference type="InParanoid" id="A0A194XNJ1"/>
<keyword evidence="3" id="KW-0274">FAD</keyword>
<dbReference type="PANTHER" id="PTHR42973">
    <property type="entry name" value="BINDING OXIDOREDUCTASE, PUTATIVE (AFU_ORTHOLOGUE AFUA_1G17690)-RELATED"/>
    <property type="match status" value="1"/>
</dbReference>
<dbReference type="Gene3D" id="3.30.465.10">
    <property type="match status" value="1"/>
</dbReference>
<dbReference type="AlphaFoldDB" id="A0A194XNJ1"/>
<dbReference type="SUPFAM" id="SSF56176">
    <property type="entry name" value="FAD-binding/transporter-associated domain-like"/>
    <property type="match status" value="1"/>
</dbReference>
<keyword evidence="4" id="KW-0560">Oxidoreductase</keyword>
<organism evidence="7 8">
    <name type="scientific">Mollisia scopiformis</name>
    <name type="common">Conifer needle endophyte fungus</name>
    <name type="synonym">Phialocephala scopiformis</name>
    <dbReference type="NCBI Taxonomy" id="149040"/>
    <lineage>
        <taxon>Eukaryota</taxon>
        <taxon>Fungi</taxon>
        <taxon>Dikarya</taxon>
        <taxon>Ascomycota</taxon>
        <taxon>Pezizomycotina</taxon>
        <taxon>Leotiomycetes</taxon>
        <taxon>Helotiales</taxon>
        <taxon>Mollisiaceae</taxon>
        <taxon>Mollisia</taxon>
    </lineage>
</organism>
<proteinExistence type="inferred from homology"/>
<dbReference type="EMBL" id="KQ947407">
    <property type="protein sequence ID" value="KUJ21674.1"/>
    <property type="molecule type" value="Genomic_DNA"/>
</dbReference>
<dbReference type="InterPro" id="IPR050416">
    <property type="entry name" value="FAD-linked_Oxidoreductase"/>
</dbReference>
<dbReference type="KEGG" id="psco:LY89DRAFT_608078"/>
<dbReference type="GeneID" id="28820209"/>
<dbReference type="PANTHER" id="PTHR42973:SF15">
    <property type="entry name" value="FAD-BINDING PCMH-TYPE DOMAIN-CONTAINING PROTEIN"/>
    <property type="match status" value="1"/>
</dbReference>
<comment type="similarity">
    <text evidence="1">Belongs to the oxygen-dependent FAD-linked oxidoreductase family.</text>
</comment>
<evidence type="ECO:0000256" key="5">
    <source>
        <dbReference type="SAM" id="SignalP"/>
    </source>
</evidence>
<dbReference type="InterPro" id="IPR016166">
    <property type="entry name" value="FAD-bd_PCMH"/>
</dbReference>
<dbReference type="InterPro" id="IPR012951">
    <property type="entry name" value="BBE"/>
</dbReference>
<dbReference type="InterPro" id="IPR016169">
    <property type="entry name" value="FAD-bd_PCMH_sub2"/>
</dbReference>